<evidence type="ECO:0000313" key="8">
    <source>
        <dbReference type="EMBL" id="MDQ0371060.1"/>
    </source>
</evidence>
<evidence type="ECO:0000256" key="5">
    <source>
        <dbReference type="SAM" id="MobiDB-lite"/>
    </source>
</evidence>
<comment type="caution">
    <text evidence="8">The sequence shown here is derived from an EMBL/GenBank/DDBJ whole genome shotgun (WGS) entry which is preliminary data.</text>
</comment>
<evidence type="ECO:0000313" key="9">
    <source>
        <dbReference type="Proteomes" id="UP001240236"/>
    </source>
</evidence>
<dbReference type="PANTHER" id="PTHR37422">
    <property type="entry name" value="TEICHURONIC ACID BIOSYNTHESIS PROTEIN TUAE"/>
    <property type="match status" value="1"/>
</dbReference>
<dbReference type="PANTHER" id="PTHR37422:SF13">
    <property type="entry name" value="LIPOPOLYSACCHARIDE BIOSYNTHESIS PROTEIN PA4999-RELATED"/>
    <property type="match status" value="1"/>
</dbReference>
<evidence type="ECO:0000256" key="2">
    <source>
        <dbReference type="ARBA" id="ARBA00022692"/>
    </source>
</evidence>
<protein>
    <submittedName>
        <fullName evidence="8">O-antigen ligase</fullName>
    </submittedName>
</protein>
<feature type="transmembrane region" description="Helical" evidence="6">
    <location>
        <begin position="189"/>
        <end position="206"/>
    </location>
</feature>
<feature type="compositionally biased region" description="Low complexity" evidence="5">
    <location>
        <begin position="423"/>
        <end position="434"/>
    </location>
</feature>
<dbReference type="RefSeq" id="WP_307247526.1">
    <property type="nucleotide sequence ID" value="NZ_JAUSUZ010000001.1"/>
</dbReference>
<keyword evidence="2 6" id="KW-0812">Transmembrane</keyword>
<feature type="transmembrane region" description="Helical" evidence="6">
    <location>
        <begin position="259"/>
        <end position="277"/>
    </location>
</feature>
<dbReference type="GO" id="GO:0016020">
    <property type="term" value="C:membrane"/>
    <property type="evidence" value="ECO:0007669"/>
    <property type="project" value="UniProtKB-SubCell"/>
</dbReference>
<keyword evidence="4 6" id="KW-0472">Membrane</keyword>
<dbReference type="InterPro" id="IPR051533">
    <property type="entry name" value="WaaL-like"/>
</dbReference>
<comment type="subcellular location">
    <subcellularLocation>
        <location evidence="1">Membrane</location>
        <topology evidence="1">Multi-pass membrane protein</topology>
    </subcellularLocation>
</comment>
<feature type="transmembrane region" description="Helical" evidence="6">
    <location>
        <begin position="88"/>
        <end position="105"/>
    </location>
</feature>
<feature type="transmembrane region" description="Helical" evidence="6">
    <location>
        <begin position="24"/>
        <end position="47"/>
    </location>
</feature>
<evidence type="ECO:0000256" key="4">
    <source>
        <dbReference type="ARBA" id="ARBA00023136"/>
    </source>
</evidence>
<organism evidence="8 9">
    <name type="scientific">Catenuloplanes indicus</name>
    <dbReference type="NCBI Taxonomy" id="137267"/>
    <lineage>
        <taxon>Bacteria</taxon>
        <taxon>Bacillati</taxon>
        <taxon>Actinomycetota</taxon>
        <taxon>Actinomycetes</taxon>
        <taxon>Micromonosporales</taxon>
        <taxon>Micromonosporaceae</taxon>
        <taxon>Catenuloplanes</taxon>
    </lineage>
</organism>
<sequence length="444" mass="47120">MTDRITDGELPLWPLAAMFGAVPLLWLSGGFYLGWPLLGGLLGLVLLARRSRVELPTGSGLWLVFCVLVLISAIRLDAGGLVVAALRFGFYVAAFLLLLYAYTALRDGQGWERVFRPLCLFWLSMVALGWLGVLLPTFAAVSPIELLLPAGLRANPFLSDLVHLRSSEYSTNATAPIYRPSAPFAYTNTWGSAWALLVPCVIAYVLSVRRGPLRRALLISLPLSLPPAFLTLNRGMFVSLGAGLLLLAARGIGRRQTTVVVSVVAATLLAGAVWLVIPVDELISARTSSSDTTTDRIDLYRQALLLAERSPVIGYGAPVTVDTTTAQAPVGTQGQIWQVLVSHGVPALLCFLAFFVVTARRSGRAVSPAGQWLATVPVIGAVQLPYYGLTFHNLTVLCYAIGLSMAAVDGPVRRAAPLPPAGAAPARGSGSPAPDRGGTAEQTA</sequence>
<dbReference type="AlphaFoldDB" id="A0AAE3W839"/>
<evidence type="ECO:0000256" key="1">
    <source>
        <dbReference type="ARBA" id="ARBA00004141"/>
    </source>
</evidence>
<reference evidence="8 9" key="1">
    <citation type="submission" date="2023-07" db="EMBL/GenBank/DDBJ databases">
        <title>Sequencing the genomes of 1000 actinobacteria strains.</title>
        <authorList>
            <person name="Klenk H.-P."/>
        </authorList>
    </citation>
    <scope>NUCLEOTIDE SEQUENCE [LARGE SCALE GENOMIC DNA]</scope>
    <source>
        <strain evidence="8 9">DSM 44709</strain>
    </source>
</reference>
<dbReference type="GO" id="GO:0016874">
    <property type="term" value="F:ligase activity"/>
    <property type="evidence" value="ECO:0007669"/>
    <property type="project" value="UniProtKB-KW"/>
</dbReference>
<feature type="transmembrane region" description="Helical" evidence="6">
    <location>
        <begin position="59"/>
        <end position="76"/>
    </location>
</feature>
<feature type="region of interest" description="Disordered" evidence="5">
    <location>
        <begin position="417"/>
        <end position="444"/>
    </location>
</feature>
<dbReference type="Proteomes" id="UP001240236">
    <property type="component" value="Unassembled WGS sequence"/>
</dbReference>
<dbReference type="EMBL" id="JAUSUZ010000001">
    <property type="protein sequence ID" value="MDQ0371060.1"/>
    <property type="molecule type" value="Genomic_DNA"/>
</dbReference>
<feature type="domain" description="O-antigen ligase-related" evidence="7">
    <location>
        <begin position="229"/>
        <end position="352"/>
    </location>
</feature>
<name>A0AAE3W839_9ACTN</name>
<keyword evidence="8" id="KW-0436">Ligase</keyword>
<feature type="transmembrane region" description="Helical" evidence="6">
    <location>
        <begin position="336"/>
        <end position="357"/>
    </location>
</feature>
<proteinExistence type="predicted"/>
<evidence type="ECO:0000259" key="7">
    <source>
        <dbReference type="Pfam" id="PF04932"/>
    </source>
</evidence>
<dbReference type="Pfam" id="PF04932">
    <property type="entry name" value="Wzy_C"/>
    <property type="match status" value="1"/>
</dbReference>
<evidence type="ECO:0000256" key="6">
    <source>
        <dbReference type="SAM" id="Phobius"/>
    </source>
</evidence>
<feature type="transmembrane region" description="Helical" evidence="6">
    <location>
        <begin position="117"/>
        <end position="139"/>
    </location>
</feature>
<keyword evidence="9" id="KW-1185">Reference proteome</keyword>
<accession>A0AAE3W839</accession>
<gene>
    <name evidence="8" type="ORF">J2S42_007729</name>
</gene>
<keyword evidence="3 6" id="KW-1133">Transmembrane helix</keyword>
<evidence type="ECO:0000256" key="3">
    <source>
        <dbReference type="ARBA" id="ARBA00022989"/>
    </source>
</evidence>
<dbReference type="InterPro" id="IPR007016">
    <property type="entry name" value="O-antigen_ligase-rel_domated"/>
</dbReference>